<evidence type="ECO:0000256" key="1">
    <source>
        <dbReference type="SAM" id="MobiDB-lite"/>
    </source>
</evidence>
<keyword evidence="3" id="KW-1185">Reference proteome</keyword>
<gene>
    <name evidence="2" type="ORF">E2C01_048277</name>
</gene>
<dbReference type="EMBL" id="VSRR010012297">
    <property type="protein sequence ID" value="MPC54366.1"/>
    <property type="molecule type" value="Genomic_DNA"/>
</dbReference>
<dbReference type="AlphaFoldDB" id="A0A5B7GA53"/>
<name>A0A5B7GA53_PORTR</name>
<feature type="region of interest" description="Disordered" evidence="1">
    <location>
        <begin position="1"/>
        <end position="21"/>
    </location>
</feature>
<protein>
    <submittedName>
        <fullName evidence="2">Uncharacterized protein</fullName>
    </submittedName>
</protein>
<organism evidence="2 3">
    <name type="scientific">Portunus trituberculatus</name>
    <name type="common">Swimming crab</name>
    <name type="synonym">Neptunus trituberculatus</name>
    <dbReference type="NCBI Taxonomy" id="210409"/>
    <lineage>
        <taxon>Eukaryota</taxon>
        <taxon>Metazoa</taxon>
        <taxon>Ecdysozoa</taxon>
        <taxon>Arthropoda</taxon>
        <taxon>Crustacea</taxon>
        <taxon>Multicrustacea</taxon>
        <taxon>Malacostraca</taxon>
        <taxon>Eumalacostraca</taxon>
        <taxon>Eucarida</taxon>
        <taxon>Decapoda</taxon>
        <taxon>Pleocyemata</taxon>
        <taxon>Brachyura</taxon>
        <taxon>Eubrachyura</taxon>
        <taxon>Portunoidea</taxon>
        <taxon>Portunidae</taxon>
        <taxon>Portuninae</taxon>
        <taxon>Portunus</taxon>
    </lineage>
</organism>
<dbReference type="Proteomes" id="UP000324222">
    <property type="component" value="Unassembled WGS sequence"/>
</dbReference>
<proteinExistence type="predicted"/>
<evidence type="ECO:0000313" key="2">
    <source>
        <dbReference type="EMBL" id="MPC54366.1"/>
    </source>
</evidence>
<sequence>MCRDKSAPPDTPPRPAVKGSRPFILRRADDSRYSSTLRATSRVVFPWPLKHEVLPRKSCFLFKLKTRPEKANFRLT</sequence>
<comment type="caution">
    <text evidence="2">The sequence shown here is derived from an EMBL/GenBank/DDBJ whole genome shotgun (WGS) entry which is preliminary data.</text>
</comment>
<evidence type="ECO:0000313" key="3">
    <source>
        <dbReference type="Proteomes" id="UP000324222"/>
    </source>
</evidence>
<accession>A0A5B7GA53</accession>
<reference evidence="2 3" key="1">
    <citation type="submission" date="2019-05" db="EMBL/GenBank/DDBJ databases">
        <title>Another draft genome of Portunus trituberculatus and its Hox gene families provides insights of decapod evolution.</title>
        <authorList>
            <person name="Jeong J.-H."/>
            <person name="Song I."/>
            <person name="Kim S."/>
            <person name="Choi T."/>
            <person name="Kim D."/>
            <person name="Ryu S."/>
            <person name="Kim W."/>
        </authorList>
    </citation>
    <scope>NUCLEOTIDE SEQUENCE [LARGE SCALE GENOMIC DNA]</scope>
    <source>
        <tissue evidence="2">Muscle</tissue>
    </source>
</reference>